<accession>A0A485D139</accession>
<dbReference type="AlphaFoldDB" id="A0A485D139"/>
<evidence type="ECO:0000313" key="2">
    <source>
        <dbReference type="Proteomes" id="UP000401081"/>
    </source>
</evidence>
<dbReference type="EMBL" id="CAADJD010000034">
    <property type="protein sequence ID" value="VFS90738.1"/>
    <property type="molecule type" value="Genomic_DNA"/>
</dbReference>
<name>A0A485D139_KLUCR</name>
<reference evidence="1 2" key="1">
    <citation type="submission" date="2019-03" db="EMBL/GenBank/DDBJ databases">
        <authorList>
            <consortium name="Pathogen Informatics"/>
        </authorList>
    </citation>
    <scope>NUCLEOTIDE SEQUENCE [LARGE SCALE GENOMIC DNA]</scope>
    <source>
        <strain evidence="1 2">NCTC12993</strain>
    </source>
</reference>
<protein>
    <submittedName>
        <fullName evidence="1">Uncharacterized protein</fullName>
    </submittedName>
</protein>
<sequence>MSILQPEFGRNEQFLACDAAVSQRIADLSFILIGGGSVDQAIPCFDSVNDRSLAFGCIRHLKDAKAQQGHFNTVVQL</sequence>
<dbReference type="Proteomes" id="UP000401081">
    <property type="component" value="Unassembled WGS sequence"/>
</dbReference>
<evidence type="ECO:0000313" key="1">
    <source>
        <dbReference type="EMBL" id="VFS90738.1"/>
    </source>
</evidence>
<gene>
    <name evidence="1" type="ORF">NCTC12993_07489</name>
</gene>
<proteinExistence type="predicted"/>
<organism evidence="1 2">
    <name type="scientific">Kluyvera cryocrescens</name>
    <name type="common">Kluyvera citrophila</name>
    <dbReference type="NCBI Taxonomy" id="580"/>
    <lineage>
        <taxon>Bacteria</taxon>
        <taxon>Pseudomonadati</taxon>
        <taxon>Pseudomonadota</taxon>
        <taxon>Gammaproteobacteria</taxon>
        <taxon>Enterobacterales</taxon>
        <taxon>Enterobacteriaceae</taxon>
        <taxon>Kluyvera</taxon>
    </lineage>
</organism>
<keyword evidence="2" id="KW-1185">Reference proteome</keyword>